<keyword evidence="1" id="KW-0812">Transmembrane</keyword>
<organism evidence="2">
    <name type="scientific">Arundo donax</name>
    <name type="common">Giant reed</name>
    <name type="synonym">Donax arundinaceus</name>
    <dbReference type="NCBI Taxonomy" id="35708"/>
    <lineage>
        <taxon>Eukaryota</taxon>
        <taxon>Viridiplantae</taxon>
        <taxon>Streptophyta</taxon>
        <taxon>Embryophyta</taxon>
        <taxon>Tracheophyta</taxon>
        <taxon>Spermatophyta</taxon>
        <taxon>Magnoliopsida</taxon>
        <taxon>Liliopsida</taxon>
        <taxon>Poales</taxon>
        <taxon>Poaceae</taxon>
        <taxon>PACMAD clade</taxon>
        <taxon>Arundinoideae</taxon>
        <taxon>Arundineae</taxon>
        <taxon>Arundo</taxon>
    </lineage>
</organism>
<evidence type="ECO:0000313" key="2">
    <source>
        <dbReference type="EMBL" id="JAD91682.1"/>
    </source>
</evidence>
<keyword evidence="1" id="KW-0472">Membrane</keyword>
<keyword evidence="1" id="KW-1133">Transmembrane helix</keyword>
<dbReference type="AlphaFoldDB" id="A0A0A9E6U5"/>
<dbReference type="EMBL" id="GBRH01206213">
    <property type="protein sequence ID" value="JAD91682.1"/>
    <property type="molecule type" value="Transcribed_RNA"/>
</dbReference>
<proteinExistence type="predicted"/>
<reference evidence="2" key="2">
    <citation type="journal article" date="2015" name="Data Brief">
        <title>Shoot transcriptome of the giant reed, Arundo donax.</title>
        <authorList>
            <person name="Barrero R.A."/>
            <person name="Guerrero F.D."/>
            <person name="Moolhuijzen P."/>
            <person name="Goolsby J.A."/>
            <person name="Tidwell J."/>
            <person name="Bellgard S.E."/>
            <person name="Bellgard M.I."/>
        </authorList>
    </citation>
    <scope>NUCLEOTIDE SEQUENCE</scope>
    <source>
        <tissue evidence="2">Shoot tissue taken approximately 20 cm above the soil surface</tissue>
    </source>
</reference>
<feature type="transmembrane region" description="Helical" evidence="1">
    <location>
        <begin position="17"/>
        <end position="37"/>
    </location>
</feature>
<reference evidence="2" key="1">
    <citation type="submission" date="2014-09" db="EMBL/GenBank/DDBJ databases">
        <authorList>
            <person name="Magalhaes I.L.F."/>
            <person name="Oliveira U."/>
            <person name="Santos F.R."/>
            <person name="Vidigal T.H.D.A."/>
            <person name="Brescovit A.D."/>
            <person name="Santos A.J."/>
        </authorList>
    </citation>
    <scope>NUCLEOTIDE SEQUENCE</scope>
    <source>
        <tissue evidence="2">Shoot tissue taken approximately 20 cm above the soil surface</tissue>
    </source>
</reference>
<accession>A0A0A9E6U5</accession>
<evidence type="ECO:0000256" key="1">
    <source>
        <dbReference type="SAM" id="Phobius"/>
    </source>
</evidence>
<name>A0A0A9E6U5_ARUDO</name>
<protein>
    <submittedName>
        <fullName evidence="2">Uncharacterized protein</fullName>
    </submittedName>
</protein>
<sequence>MFMPFTMKFLNVTPCHIAGHILSLITLFNFVLFFNVISGRGDDKA</sequence>